<feature type="chain" id="PRO_5045062631" evidence="1">
    <location>
        <begin position="39"/>
        <end position="304"/>
    </location>
</feature>
<accession>A0ABV9F3X5</accession>
<reference evidence="3" key="1">
    <citation type="journal article" date="2019" name="Int. J. Syst. Evol. Microbiol.">
        <title>The Global Catalogue of Microorganisms (GCM) 10K type strain sequencing project: providing services to taxonomists for standard genome sequencing and annotation.</title>
        <authorList>
            <consortium name="The Broad Institute Genomics Platform"/>
            <consortium name="The Broad Institute Genome Sequencing Center for Infectious Disease"/>
            <person name="Wu L."/>
            <person name="Ma J."/>
        </authorList>
    </citation>
    <scope>NUCLEOTIDE SEQUENCE [LARGE SCALE GENOMIC DNA]</scope>
    <source>
        <strain evidence="3">CCUG 49571</strain>
    </source>
</reference>
<dbReference type="EMBL" id="JBHSEP010000001">
    <property type="protein sequence ID" value="MFC4596687.1"/>
    <property type="molecule type" value="Genomic_DNA"/>
</dbReference>
<keyword evidence="1" id="KW-0732">Signal</keyword>
<comment type="caution">
    <text evidence="2">The sequence shown here is derived from an EMBL/GenBank/DDBJ whole genome shotgun (WGS) entry which is preliminary data.</text>
</comment>
<evidence type="ECO:0000313" key="2">
    <source>
        <dbReference type="EMBL" id="MFC4596687.1"/>
    </source>
</evidence>
<name>A0ABV9F3X5_9BACL</name>
<protein>
    <submittedName>
        <fullName evidence="2">Uncharacterized protein</fullName>
    </submittedName>
</protein>
<keyword evidence="3" id="KW-1185">Reference proteome</keyword>
<organism evidence="2 3">
    <name type="scientific">Cohnella hongkongensis</name>
    <dbReference type="NCBI Taxonomy" id="178337"/>
    <lineage>
        <taxon>Bacteria</taxon>
        <taxon>Bacillati</taxon>
        <taxon>Bacillota</taxon>
        <taxon>Bacilli</taxon>
        <taxon>Bacillales</taxon>
        <taxon>Paenibacillaceae</taxon>
        <taxon>Cohnella</taxon>
    </lineage>
</organism>
<gene>
    <name evidence="2" type="ORF">ACFO3S_00420</name>
</gene>
<dbReference type="RefSeq" id="WP_378091073.1">
    <property type="nucleotide sequence ID" value="NZ_JBHSEP010000001.1"/>
</dbReference>
<evidence type="ECO:0000313" key="3">
    <source>
        <dbReference type="Proteomes" id="UP001596028"/>
    </source>
</evidence>
<proteinExistence type="predicted"/>
<evidence type="ECO:0000256" key="1">
    <source>
        <dbReference type="SAM" id="SignalP"/>
    </source>
</evidence>
<dbReference type="Proteomes" id="UP001596028">
    <property type="component" value="Unassembled WGS sequence"/>
</dbReference>
<feature type="signal peptide" evidence="1">
    <location>
        <begin position="1"/>
        <end position="38"/>
    </location>
</feature>
<sequence length="304" mass="33384">MMYRTSRAASRRRTSLRLAATVAIAALVWSSAALSPSAAETAAGPSDEPPSKLERQVESWVTSLSEQTPFRDWLTADSQISALGPGTHSWLVLFTKEGRDIGYMVVHAVIDGSFRLGEYGTGPYSLYSADRLHRSLIDSGLASDGELGRLTAVRHYVHPFAAAWEVAVGGHTYWLDAKTAEQLPVNGPQWRSLFGKSSPGAGIAEASAPETLRLNETFDPYDKLPWLVKEAPFPAKDARKLQKRLDEGKPLRYVTEPFGDAMLYAAPVIGYLRWSSGRVDIALDMAGTRFIPLDLLLPDGLFYR</sequence>